<dbReference type="InParanoid" id="W2S569"/>
<dbReference type="GO" id="GO:0031011">
    <property type="term" value="C:Ino80 complex"/>
    <property type="evidence" value="ECO:0007669"/>
    <property type="project" value="InterPro"/>
</dbReference>
<dbReference type="STRING" id="1220924.W2S569"/>
<feature type="compositionally biased region" description="Low complexity" evidence="1">
    <location>
        <begin position="39"/>
        <end position="48"/>
    </location>
</feature>
<dbReference type="HOGENOM" id="CLU_036529_1_0_1"/>
<evidence type="ECO:0000256" key="1">
    <source>
        <dbReference type="SAM" id="MobiDB-lite"/>
    </source>
</evidence>
<organism evidence="3 4">
    <name type="scientific">Cyphellophora europaea (strain CBS 101466)</name>
    <name type="common">Phialophora europaea</name>
    <dbReference type="NCBI Taxonomy" id="1220924"/>
    <lineage>
        <taxon>Eukaryota</taxon>
        <taxon>Fungi</taxon>
        <taxon>Dikarya</taxon>
        <taxon>Ascomycota</taxon>
        <taxon>Pezizomycotina</taxon>
        <taxon>Eurotiomycetes</taxon>
        <taxon>Chaetothyriomycetidae</taxon>
        <taxon>Chaetothyriales</taxon>
        <taxon>Cyphellophoraceae</taxon>
        <taxon>Cyphellophora</taxon>
    </lineage>
</organism>
<dbReference type="PANTHER" id="PTHR21561">
    <property type="entry name" value="INO80 COMPLEX SUBUNIT B"/>
    <property type="match status" value="1"/>
</dbReference>
<dbReference type="GO" id="GO:0006338">
    <property type="term" value="P:chromatin remodeling"/>
    <property type="evidence" value="ECO:0007669"/>
    <property type="project" value="InterPro"/>
</dbReference>
<dbReference type="eggNOG" id="ENOG502S7M7">
    <property type="taxonomic scope" value="Eukaryota"/>
</dbReference>
<dbReference type="PANTHER" id="PTHR21561:SF12">
    <property type="entry name" value="INO80 COMPLEX SUBUNIT B"/>
    <property type="match status" value="1"/>
</dbReference>
<proteinExistence type="predicted"/>
<feature type="domain" description="INO80 complex subunit B-like conserved region" evidence="2">
    <location>
        <begin position="305"/>
        <end position="397"/>
    </location>
</feature>
<dbReference type="OrthoDB" id="2021186at2759"/>
<evidence type="ECO:0000259" key="2">
    <source>
        <dbReference type="SMART" id="SM01406"/>
    </source>
</evidence>
<dbReference type="Pfam" id="PF04795">
    <property type="entry name" value="PAPA-1"/>
    <property type="match status" value="1"/>
</dbReference>
<keyword evidence="4" id="KW-1185">Reference proteome</keyword>
<feature type="compositionally biased region" description="Basic and acidic residues" evidence="1">
    <location>
        <begin position="300"/>
        <end position="314"/>
    </location>
</feature>
<dbReference type="Proteomes" id="UP000030752">
    <property type="component" value="Unassembled WGS sequence"/>
</dbReference>
<dbReference type="InterPro" id="IPR006880">
    <property type="entry name" value="INO80B_C"/>
</dbReference>
<dbReference type="SMART" id="SM01406">
    <property type="entry name" value="PAPA-1"/>
    <property type="match status" value="1"/>
</dbReference>
<feature type="compositionally biased region" description="Acidic residues" evidence="1">
    <location>
        <begin position="194"/>
        <end position="261"/>
    </location>
</feature>
<dbReference type="RefSeq" id="XP_008714929.1">
    <property type="nucleotide sequence ID" value="XM_008716707.1"/>
</dbReference>
<dbReference type="VEuPathDB" id="FungiDB:HMPREF1541_02352"/>
<feature type="compositionally biased region" description="Basic and acidic residues" evidence="1">
    <location>
        <begin position="70"/>
        <end position="84"/>
    </location>
</feature>
<sequence>MPAFTTFKLKNNQRYNAAHNKILSRVASSPTVSPRSRGRAASGRSSAAISKAGDGKGQSLKLTVKAPPSKLREVMRANELDSLHDTLGGGQVIDGPRRRRNLPPPRASARGSDRPKYVEYDESEIEDDNEEDADHDMDDDAAGEDGDVEMEDAPVPPKAPKITLKPPAKSNARQTNPKVLVTPANVGPLKSVEDQEMEDDPGDEEVEDSSDLSGDDDEEGEQTNLNEDDARGEEEDLENEEDVLGEDDDLDDDDSEDDDSETPASGAATPDPASLTKRQRRAMEGGELMALEMGPQQRKFFTDAEKAMKKDEHARKRKELTKRKIQEEKTAALNRLLKPQASKARGAAPKPETLLMLEKQAGEISVDEEEEVEKADPMYTRWISTKDGVRLGVPEEWLGKSAGRCFGPPLAPSNGALVQELD</sequence>
<dbReference type="InterPro" id="IPR029523">
    <property type="entry name" value="INO80B/Ies2"/>
</dbReference>
<evidence type="ECO:0000313" key="4">
    <source>
        <dbReference type="Proteomes" id="UP000030752"/>
    </source>
</evidence>
<feature type="compositionally biased region" description="Acidic residues" evidence="1">
    <location>
        <begin position="120"/>
        <end position="152"/>
    </location>
</feature>
<dbReference type="EMBL" id="KB822718">
    <property type="protein sequence ID" value="ETN43193.1"/>
    <property type="molecule type" value="Genomic_DNA"/>
</dbReference>
<protein>
    <recommendedName>
        <fullName evidence="2">INO80 complex subunit B-like conserved region domain-containing protein</fullName>
    </recommendedName>
</protein>
<dbReference type="GeneID" id="19969691"/>
<evidence type="ECO:0000313" key="3">
    <source>
        <dbReference type="EMBL" id="ETN43193.1"/>
    </source>
</evidence>
<reference evidence="3 4" key="1">
    <citation type="submission" date="2013-03" db="EMBL/GenBank/DDBJ databases">
        <title>The Genome Sequence of Phialophora europaea CBS 101466.</title>
        <authorList>
            <consortium name="The Broad Institute Genomics Platform"/>
            <person name="Cuomo C."/>
            <person name="de Hoog S."/>
            <person name="Gorbushina A."/>
            <person name="Walker B."/>
            <person name="Young S.K."/>
            <person name="Zeng Q."/>
            <person name="Gargeya S."/>
            <person name="Fitzgerald M."/>
            <person name="Haas B."/>
            <person name="Abouelleil A."/>
            <person name="Allen A.W."/>
            <person name="Alvarado L."/>
            <person name="Arachchi H.M."/>
            <person name="Berlin A.M."/>
            <person name="Chapman S.B."/>
            <person name="Gainer-Dewar J."/>
            <person name="Goldberg J."/>
            <person name="Griggs A."/>
            <person name="Gujja S."/>
            <person name="Hansen M."/>
            <person name="Howarth C."/>
            <person name="Imamovic A."/>
            <person name="Ireland A."/>
            <person name="Larimer J."/>
            <person name="McCowan C."/>
            <person name="Murphy C."/>
            <person name="Pearson M."/>
            <person name="Poon T.W."/>
            <person name="Priest M."/>
            <person name="Roberts A."/>
            <person name="Saif S."/>
            <person name="Shea T."/>
            <person name="Sisk P."/>
            <person name="Sykes S."/>
            <person name="Wortman J."/>
            <person name="Nusbaum C."/>
            <person name="Birren B."/>
        </authorList>
    </citation>
    <scope>NUCLEOTIDE SEQUENCE [LARGE SCALE GENOMIC DNA]</scope>
    <source>
        <strain evidence="3 4">CBS 101466</strain>
    </source>
</reference>
<name>W2S569_CYPE1</name>
<accession>W2S569</accession>
<dbReference type="AlphaFoldDB" id="W2S569"/>
<feature type="region of interest" description="Disordered" evidence="1">
    <location>
        <begin position="20"/>
        <end position="353"/>
    </location>
</feature>
<gene>
    <name evidence="3" type="ORF">HMPREF1541_02352</name>
</gene>